<feature type="domain" description="PiggyBac transposable element-derived protein" evidence="2">
    <location>
        <begin position="118"/>
        <end position="195"/>
    </location>
</feature>
<dbReference type="AlphaFoldDB" id="A0AAN0JYF8"/>
<evidence type="ECO:0000256" key="1">
    <source>
        <dbReference type="SAM" id="MobiDB-lite"/>
    </source>
</evidence>
<feature type="compositionally biased region" description="Acidic residues" evidence="1">
    <location>
        <begin position="44"/>
        <end position="71"/>
    </location>
</feature>
<dbReference type="RefSeq" id="XP_019862000.1">
    <property type="nucleotide sequence ID" value="XM_020006441.1"/>
</dbReference>
<sequence>MDSSNDWNCYQEEYEQDSDTEISSLDWLVSFCNNNTSLSSPSDESSEDYDSSDSEKKEEEEEKESTCIDGEDFDGLPCTSKLKKKASAYALDVSFQTGSYPEFKGLEGPSPVVDHSMSPFDLVKLLWPDSICELTAKETNRYAIVHRKIRKWKNVTTEEVWAFLGITVVMGIHRLPEIDNYWSSDPLLGVESVKKCLVIGFGQLEVTYIW</sequence>
<evidence type="ECO:0000259" key="2">
    <source>
        <dbReference type="Pfam" id="PF13843"/>
    </source>
</evidence>
<feature type="region of interest" description="Disordered" evidence="1">
    <location>
        <begin position="35"/>
        <end position="71"/>
    </location>
</feature>
<dbReference type="GeneID" id="109590541"/>
<dbReference type="Pfam" id="PF13843">
    <property type="entry name" value="DDE_Tnp_1_7"/>
    <property type="match status" value="1"/>
</dbReference>
<dbReference type="KEGG" id="aqu:109590541"/>
<reference evidence="3" key="2">
    <citation type="submission" date="2024-06" db="UniProtKB">
        <authorList>
            <consortium name="EnsemblMetazoa"/>
        </authorList>
    </citation>
    <scope>IDENTIFICATION</scope>
</reference>
<keyword evidence="4" id="KW-1185">Reference proteome</keyword>
<proteinExistence type="predicted"/>
<dbReference type="InterPro" id="IPR029526">
    <property type="entry name" value="PGBD"/>
</dbReference>
<name>A0AAN0JYF8_AMPQE</name>
<dbReference type="EnsemblMetazoa" id="XM_020006441.1">
    <property type="protein sequence ID" value="XP_019862000.1"/>
    <property type="gene ID" value="LOC109590541"/>
</dbReference>
<evidence type="ECO:0000313" key="4">
    <source>
        <dbReference type="Proteomes" id="UP000007879"/>
    </source>
</evidence>
<reference evidence="4" key="1">
    <citation type="journal article" date="2010" name="Nature">
        <title>The Amphimedon queenslandica genome and the evolution of animal complexity.</title>
        <authorList>
            <person name="Srivastava M."/>
            <person name="Simakov O."/>
            <person name="Chapman J."/>
            <person name="Fahey B."/>
            <person name="Gauthier M.E."/>
            <person name="Mitros T."/>
            <person name="Richards G.S."/>
            <person name="Conaco C."/>
            <person name="Dacre M."/>
            <person name="Hellsten U."/>
            <person name="Larroux C."/>
            <person name="Putnam N.H."/>
            <person name="Stanke M."/>
            <person name="Adamska M."/>
            <person name="Darling A."/>
            <person name="Degnan S.M."/>
            <person name="Oakley T.H."/>
            <person name="Plachetzki D.C."/>
            <person name="Zhai Y."/>
            <person name="Adamski M."/>
            <person name="Calcino A."/>
            <person name="Cummins S.F."/>
            <person name="Goodstein D.M."/>
            <person name="Harris C."/>
            <person name="Jackson D.J."/>
            <person name="Leys S.P."/>
            <person name="Shu S."/>
            <person name="Woodcroft B.J."/>
            <person name="Vervoort M."/>
            <person name="Kosik K.S."/>
            <person name="Manning G."/>
            <person name="Degnan B.M."/>
            <person name="Rokhsar D.S."/>
        </authorList>
    </citation>
    <scope>NUCLEOTIDE SEQUENCE [LARGE SCALE GENOMIC DNA]</scope>
</reference>
<dbReference type="Proteomes" id="UP000007879">
    <property type="component" value="Unassembled WGS sequence"/>
</dbReference>
<dbReference type="PANTHER" id="PTHR46599">
    <property type="entry name" value="PIGGYBAC TRANSPOSABLE ELEMENT-DERIVED PROTEIN 4"/>
    <property type="match status" value="1"/>
</dbReference>
<accession>A0AAN0JYF8</accession>
<evidence type="ECO:0000313" key="3">
    <source>
        <dbReference type="EnsemblMetazoa" id="XP_019862000.1"/>
    </source>
</evidence>
<protein>
    <recommendedName>
        <fullName evidence="2">PiggyBac transposable element-derived protein domain-containing protein</fullName>
    </recommendedName>
</protein>
<organism evidence="3 4">
    <name type="scientific">Amphimedon queenslandica</name>
    <name type="common">Sponge</name>
    <dbReference type="NCBI Taxonomy" id="400682"/>
    <lineage>
        <taxon>Eukaryota</taxon>
        <taxon>Metazoa</taxon>
        <taxon>Porifera</taxon>
        <taxon>Demospongiae</taxon>
        <taxon>Heteroscleromorpha</taxon>
        <taxon>Haplosclerida</taxon>
        <taxon>Niphatidae</taxon>
        <taxon>Amphimedon</taxon>
    </lineage>
</organism>
<dbReference type="PANTHER" id="PTHR46599:SF3">
    <property type="entry name" value="PIGGYBAC TRANSPOSABLE ELEMENT-DERIVED PROTEIN 4"/>
    <property type="match status" value="1"/>
</dbReference>